<proteinExistence type="predicted"/>
<dbReference type="WBParaSite" id="ACRNAN_scaffold13254.g12090.t1">
    <property type="protein sequence ID" value="ACRNAN_scaffold13254.g12090.t1"/>
    <property type="gene ID" value="ACRNAN_scaffold13254.g12090"/>
</dbReference>
<name>A0A914CQ87_9BILA</name>
<keyword evidence="1" id="KW-0472">Membrane</keyword>
<keyword evidence="1" id="KW-0812">Transmembrane</keyword>
<keyword evidence="2" id="KW-1185">Reference proteome</keyword>
<feature type="transmembrane region" description="Helical" evidence="1">
    <location>
        <begin position="14"/>
        <end position="35"/>
    </location>
</feature>
<reference evidence="3" key="1">
    <citation type="submission" date="2022-11" db="UniProtKB">
        <authorList>
            <consortium name="WormBaseParasite"/>
        </authorList>
    </citation>
    <scope>IDENTIFICATION</scope>
</reference>
<evidence type="ECO:0000313" key="2">
    <source>
        <dbReference type="Proteomes" id="UP000887540"/>
    </source>
</evidence>
<dbReference type="AlphaFoldDB" id="A0A914CQ87"/>
<organism evidence="2 3">
    <name type="scientific">Acrobeloides nanus</name>
    <dbReference type="NCBI Taxonomy" id="290746"/>
    <lineage>
        <taxon>Eukaryota</taxon>
        <taxon>Metazoa</taxon>
        <taxon>Ecdysozoa</taxon>
        <taxon>Nematoda</taxon>
        <taxon>Chromadorea</taxon>
        <taxon>Rhabditida</taxon>
        <taxon>Tylenchina</taxon>
        <taxon>Cephalobomorpha</taxon>
        <taxon>Cephaloboidea</taxon>
        <taxon>Cephalobidae</taxon>
        <taxon>Acrobeloides</taxon>
    </lineage>
</organism>
<evidence type="ECO:0000313" key="3">
    <source>
        <dbReference type="WBParaSite" id="ACRNAN_scaffold13254.g12090.t1"/>
    </source>
</evidence>
<dbReference type="Proteomes" id="UP000887540">
    <property type="component" value="Unplaced"/>
</dbReference>
<evidence type="ECO:0000256" key="1">
    <source>
        <dbReference type="SAM" id="Phobius"/>
    </source>
</evidence>
<sequence>MERKEKLYKLIRSLALALFAAFLIVYVYFLIDIFVTTRNISTMKKKLEQQEMEKQKMAQEGLGEKKK</sequence>
<keyword evidence="1" id="KW-1133">Transmembrane helix</keyword>
<protein>
    <submittedName>
        <fullName evidence="3">Uncharacterized protein</fullName>
    </submittedName>
</protein>
<accession>A0A914CQ87</accession>